<dbReference type="PANTHER" id="PTHR48070:SF6">
    <property type="entry name" value="ESTERASE OVCA2"/>
    <property type="match status" value="1"/>
</dbReference>
<dbReference type="SUPFAM" id="SSF53474">
    <property type="entry name" value="alpha/beta-Hydrolases"/>
    <property type="match status" value="1"/>
</dbReference>
<dbReference type="Pfam" id="PF03959">
    <property type="entry name" value="FSH1"/>
    <property type="match status" value="1"/>
</dbReference>
<protein>
    <recommendedName>
        <fullName evidence="2">Serine hydrolase domain-containing protein</fullName>
    </recommendedName>
</protein>
<dbReference type="GO" id="GO:0016787">
    <property type="term" value="F:hydrolase activity"/>
    <property type="evidence" value="ECO:0007669"/>
    <property type="project" value="UniProtKB-KW"/>
</dbReference>
<dbReference type="Gene3D" id="3.40.50.1820">
    <property type="entry name" value="alpha/beta hydrolase"/>
    <property type="match status" value="1"/>
</dbReference>
<feature type="domain" description="Serine hydrolase" evidence="2">
    <location>
        <begin position="27"/>
        <end position="218"/>
    </location>
</feature>
<dbReference type="OrthoDB" id="2094269at2759"/>
<dbReference type="InterPro" id="IPR029058">
    <property type="entry name" value="AB_hydrolase_fold"/>
</dbReference>
<dbReference type="GO" id="GO:0005634">
    <property type="term" value="C:nucleus"/>
    <property type="evidence" value="ECO:0007669"/>
    <property type="project" value="TreeGrafter"/>
</dbReference>
<name>A0A2J6PUV8_9HELO</name>
<dbReference type="InterPro" id="IPR005645">
    <property type="entry name" value="FSH-like_dom"/>
</dbReference>
<evidence type="ECO:0000256" key="1">
    <source>
        <dbReference type="ARBA" id="ARBA00022801"/>
    </source>
</evidence>
<dbReference type="STRING" id="1745343.A0A2J6PUV8"/>
<dbReference type="EMBL" id="KZ613497">
    <property type="protein sequence ID" value="PMD17811.1"/>
    <property type="molecule type" value="Genomic_DNA"/>
</dbReference>
<keyword evidence="4" id="KW-1185">Reference proteome</keyword>
<dbReference type="Proteomes" id="UP000235672">
    <property type="component" value="Unassembled WGS sequence"/>
</dbReference>
<evidence type="ECO:0000313" key="4">
    <source>
        <dbReference type="Proteomes" id="UP000235672"/>
    </source>
</evidence>
<organism evidence="3 4">
    <name type="scientific">Hyaloscypha hepaticicola</name>
    <dbReference type="NCBI Taxonomy" id="2082293"/>
    <lineage>
        <taxon>Eukaryota</taxon>
        <taxon>Fungi</taxon>
        <taxon>Dikarya</taxon>
        <taxon>Ascomycota</taxon>
        <taxon>Pezizomycotina</taxon>
        <taxon>Leotiomycetes</taxon>
        <taxon>Helotiales</taxon>
        <taxon>Hyaloscyphaceae</taxon>
        <taxon>Hyaloscypha</taxon>
    </lineage>
</organism>
<dbReference type="GO" id="GO:0005737">
    <property type="term" value="C:cytoplasm"/>
    <property type="evidence" value="ECO:0007669"/>
    <property type="project" value="TreeGrafter"/>
</dbReference>
<dbReference type="AlphaFoldDB" id="A0A2J6PUV8"/>
<dbReference type="PANTHER" id="PTHR48070">
    <property type="entry name" value="ESTERASE OVCA2"/>
    <property type="match status" value="1"/>
</dbReference>
<evidence type="ECO:0000313" key="3">
    <source>
        <dbReference type="EMBL" id="PMD17811.1"/>
    </source>
</evidence>
<evidence type="ECO:0000259" key="2">
    <source>
        <dbReference type="Pfam" id="PF03959"/>
    </source>
</evidence>
<proteinExistence type="predicted"/>
<dbReference type="InterPro" id="IPR050593">
    <property type="entry name" value="LovG"/>
</dbReference>
<sequence length="277" mass="31085">MRIKTKFLISVLENAMPAAGQKYTFSGGFEFVYPTAPNRVKLPDVKDEMNIVTEGDMYTNTEIYPKTESDMWAWGFGDYATEEIKLCDKSIRCLLRLMKTEGPFAGVIGFSTGATTGSILLSLAERGAADEITQQWGLDSSLLPSQPFKFGIFFSGCILSHPVYKTVFYPMLKTPVLHFIGELDTHLPLREMLKFSKRYKNSRTVSHPGSHFVPRYKFCQEEILSAGFALGDEGEAKIGKAWPSWSSKDSQVSIPSLRVMELIHFIKIGIQTELKPV</sequence>
<gene>
    <name evidence="3" type="ORF">NA56DRAFT_727830</name>
</gene>
<accession>A0A2J6PUV8</accession>
<reference evidence="3 4" key="1">
    <citation type="submission" date="2016-05" db="EMBL/GenBank/DDBJ databases">
        <title>A degradative enzymes factory behind the ericoid mycorrhizal symbiosis.</title>
        <authorList>
            <consortium name="DOE Joint Genome Institute"/>
            <person name="Martino E."/>
            <person name="Morin E."/>
            <person name="Grelet G."/>
            <person name="Kuo A."/>
            <person name="Kohler A."/>
            <person name="Daghino S."/>
            <person name="Barry K."/>
            <person name="Choi C."/>
            <person name="Cichocki N."/>
            <person name="Clum A."/>
            <person name="Copeland A."/>
            <person name="Hainaut M."/>
            <person name="Haridas S."/>
            <person name="Labutti K."/>
            <person name="Lindquist E."/>
            <person name="Lipzen A."/>
            <person name="Khouja H.-R."/>
            <person name="Murat C."/>
            <person name="Ohm R."/>
            <person name="Olson A."/>
            <person name="Spatafora J."/>
            <person name="Veneault-Fourrey C."/>
            <person name="Henrissat B."/>
            <person name="Grigoriev I."/>
            <person name="Martin F."/>
            <person name="Perotto S."/>
        </authorList>
    </citation>
    <scope>NUCLEOTIDE SEQUENCE [LARGE SCALE GENOMIC DNA]</scope>
    <source>
        <strain evidence="3 4">UAMH 7357</strain>
    </source>
</reference>
<keyword evidence="1" id="KW-0378">Hydrolase</keyword>